<proteinExistence type="predicted"/>
<sequence length="208" mass="22999">MSLSGKEKKRGPNWTIEERNTLIELCRASTNTLKMNWGEVADRVNSIGGNSRVAPEVKKKWTDMKVLTTIPKVSVDGIPGGVQCGVSSNQESNKEEEEEEEEEEEKDMIQGAAANVKDRSSSVKFSSCNATGGSTSNLQLRMVMAQEQQNSILSSIDSTLKKIHIAITFNDEVFMTEESCCDPGHLATMSMNLIYNRKRAKTISKCND</sequence>
<accession>A0ABY7G8H7</accession>
<feature type="region of interest" description="Disordered" evidence="1">
    <location>
        <begin position="81"/>
        <end position="109"/>
    </location>
</feature>
<evidence type="ECO:0000313" key="3">
    <source>
        <dbReference type="EMBL" id="WAR30723.1"/>
    </source>
</evidence>
<dbReference type="PROSITE" id="PS50090">
    <property type="entry name" value="MYB_LIKE"/>
    <property type="match status" value="1"/>
</dbReference>
<dbReference type="Proteomes" id="UP001164746">
    <property type="component" value="Chromosome 17"/>
</dbReference>
<feature type="domain" description="Myb-like" evidence="2">
    <location>
        <begin position="6"/>
        <end position="65"/>
    </location>
</feature>
<gene>
    <name evidence="3" type="ORF">MAR_033265</name>
</gene>
<evidence type="ECO:0000259" key="2">
    <source>
        <dbReference type="PROSITE" id="PS50090"/>
    </source>
</evidence>
<dbReference type="EMBL" id="CP111028">
    <property type="protein sequence ID" value="WAR30723.1"/>
    <property type="molecule type" value="Genomic_DNA"/>
</dbReference>
<name>A0ABY7G8H7_MYAAR</name>
<evidence type="ECO:0000256" key="1">
    <source>
        <dbReference type="SAM" id="MobiDB-lite"/>
    </source>
</evidence>
<organism evidence="3 4">
    <name type="scientific">Mya arenaria</name>
    <name type="common">Soft-shell clam</name>
    <dbReference type="NCBI Taxonomy" id="6604"/>
    <lineage>
        <taxon>Eukaryota</taxon>
        <taxon>Metazoa</taxon>
        <taxon>Spiralia</taxon>
        <taxon>Lophotrochozoa</taxon>
        <taxon>Mollusca</taxon>
        <taxon>Bivalvia</taxon>
        <taxon>Autobranchia</taxon>
        <taxon>Heteroconchia</taxon>
        <taxon>Euheterodonta</taxon>
        <taxon>Imparidentia</taxon>
        <taxon>Neoheterodontei</taxon>
        <taxon>Myida</taxon>
        <taxon>Myoidea</taxon>
        <taxon>Myidae</taxon>
        <taxon>Mya</taxon>
    </lineage>
</organism>
<dbReference type="InterPro" id="IPR001005">
    <property type="entry name" value="SANT/Myb"/>
</dbReference>
<dbReference type="Pfam" id="PF13873">
    <property type="entry name" value="Myb_DNA-bind_5"/>
    <property type="match status" value="1"/>
</dbReference>
<protein>
    <recommendedName>
        <fullName evidence="2">Myb-like domain-containing protein</fullName>
    </recommendedName>
</protein>
<evidence type="ECO:0000313" key="4">
    <source>
        <dbReference type="Proteomes" id="UP001164746"/>
    </source>
</evidence>
<dbReference type="InterPro" id="IPR028002">
    <property type="entry name" value="Myb_DNA-bind_5"/>
</dbReference>
<reference evidence="3" key="1">
    <citation type="submission" date="2022-11" db="EMBL/GenBank/DDBJ databases">
        <title>Centuries of genome instability and evolution in soft-shell clam transmissible cancer (bioRxiv).</title>
        <authorList>
            <person name="Hart S.F.M."/>
            <person name="Yonemitsu M.A."/>
            <person name="Giersch R.M."/>
            <person name="Beal B.F."/>
            <person name="Arriagada G."/>
            <person name="Davis B.W."/>
            <person name="Ostrander E.A."/>
            <person name="Goff S.P."/>
            <person name="Metzger M.J."/>
        </authorList>
    </citation>
    <scope>NUCLEOTIDE SEQUENCE</scope>
    <source>
        <strain evidence="3">MELC-2E11</strain>
        <tissue evidence="3">Siphon/mantle</tissue>
    </source>
</reference>
<keyword evidence="4" id="KW-1185">Reference proteome</keyword>
<feature type="compositionally biased region" description="Acidic residues" evidence="1">
    <location>
        <begin position="94"/>
        <end position="106"/>
    </location>
</feature>